<sequence>MKNILLSIAIVSVVVAVTGCAFVNPVSVNEKGVFTKQAITANLIVPDSTAPVQVKTVLLHWVLNQEPTYDSIKILKSEETDSSNFTLTGEVVAQKTGSFEDTLTDAEIGKNYYFKLQGSNGEE</sequence>
<proteinExistence type="predicted"/>
<dbReference type="PROSITE" id="PS51257">
    <property type="entry name" value="PROKAR_LIPOPROTEIN"/>
    <property type="match status" value="1"/>
</dbReference>
<dbReference type="EMBL" id="QNBC01000064">
    <property type="protein sequence ID" value="RKX65933.1"/>
    <property type="molecule type" value="Genomic_DNA"/>
</dbReference>
<accession>A0A660S912</accession>
<organism evidence="1 2">
    <name type="scientific">candidate division TA06 bacterium</name>
    <dbReference type="NCBI Taxonomy" id="2250710"/>
    <lineage>
        <taxon>Bacteria</taxon>
        <taxon>Bacteria division TA06</taxon>
    </lineage>
</organism>
<gene>
    <name evidence="1" type="ORF">DRP44_05235</name>
</gene>
<dbReference type="Gene3D" id="2.60.40.10">
    <property type="entry name" value="Immunoglobulins"/>
    <property type="match status" value="1"/>
</dbReference>
<reference evidence="1 2" key="1">
    <citation type="submission" date="2018-06" db="EMBL/GenBank/DDBJ databases">
        <title>Extensive metabolic versatility and redundancy in microbially diverse, dynamic hydrothermal sediments.</title>
        <authorList>
            <person name="Dombrowski N."/>
            <person name="Teske A."/>
            <person name="Baker B.J."/>
        </authorList>
    </citation>
    <scope>NUCLEOTIDE SEQUENCE [LARGE SCALE GENOMIC DNA]</scope>
    <source>
        <strain evidence="1">B35_G9</strain>
    </source>
</reference>
<evidence type="ECO:0000313" key="1">
    <source>
        <dbReference type="EMBL" id="RKX65933.1"/>
    </source>
</evidence>
<dbReference type="InterPro" id="IPR013783">
    <property type="entry name" value="Ig-like_fold"/>
</dbReference>
<name>A0A660S912_UNCT6</name>
<comment type="caution">
    <text evidence="1">The sequence shown here is derived from an EMBL/GenBank/DDBJ whole genome shotgun (WGS) entry which is preliminary data.</text>
</comment>
<feature type="non-terminal residue" evidence="1">
    <location>
        <position position="123"/>
    </location>
</feature>
<dbReference type="Proteomes" id="UP000282321">
    <property type="component" value="Unassembled WGS sequence"/>
</dbReference>
<evidence type="ECO:0000313" key="2">
    <source>
        <dbReference type="Proteomes" id="UP000282321"/>
    </source>
</evidence>
<dbReference type="AlphaFoldDB" id="A0A660S912"/>
<protein>
    <submittedName>
        <fullName evidence="1">Uncharacterized protein</fullName>
    </submittedName>
</protein>